<proteinExistence type="inferred from homology"/>
<organism evidence="5 6">
    <name type="scientific">Salvia divinorum</name>
    <name type="common">Maria pastora</name>
    <name type="synonym">Diviner's sage</name>
    <dbReference type="NCBI Taxonomy" id="28513"/>
    <lineage>
        <taxon>Eukaryota</taxon>
        <taxon>Viridiplantae</taxon>
        <taxon>Streptophyta</taxon>
        <taxon>Embryophyta</taxon>
        <taxon>Tracheophyta</taxon>
        <taxon>Spermatophyta</taxon>
        <taxon>Magnoliopsida</taxon>
        <taxon>eudicotyledons</taxon>
        <taxon>Gunneridae</taxon>
        <taxon>Pentapetalae</taxon>
        <taxon>asterids</taxon>
        <taxon>lamiids</taxon>
        <taxon>Lamiales</taxon>
        <taxon>Lamiaceae</taxon>
        <taxon>Nepetoideae</taxon>
        <taxon>Mentheae</taxon>
        <taxon>Salviinae</taxon>
        <taxon>Salvia</taxon>
        <taxon>Salvia subgen. Calosphace</taxon>
    </lineage>
</organism>
<dbReference type="InterPro" id="IPR029044">
    <property type="entry name" value="Nucleotide-diphossugar_trans"/>
</dbReference>
<sequence>MDHEVAITITKTSPDDSLYRSFHSYAYVTFLAGGGDYVKGVVCLAKGLRKVKAAYPLVVAVLPDVPEDHRNMLLNQGCILREIDPVLPPVGNKESSFARAYFAVNYCKLRLWKFTEYWKMIYMDADIQVLGNMDNLFSLPSGRFYAVMDCLCEMDKYLCPHVVPWPQELGERPPVYLNCGMFLFEPSRHTYASLLGTLRVTPPTPFAEQDFLNMFFKDIAKALHPIYNFLLPMLWRHPKYVELDTVKAVHFCVPGSKPWNYTGEGENMDRKDVKMLVDSWWGMYCDAALDFPCNGATNGATARGSNGATSRGSNGASSWGFNGASSWGFNGASSRGSG</sequence>
<keyword evidence="2 5" id="KW-0808">Transferase</keyword>
<keyword evidence="3" id="KW-0464">Manganese</keyword>
<dbReference type="EMBL" id="JBEAFC010000012">
    <property type="protein sequence ID" value="KAL1535018.1"/>
    <property type="molecule type" value="Genomic_DNA"/>
</dbReference>
<evidence type="ECO:0000313" key="6">
    <source>
        <dbReference type="Proteomes" id="UP001567538"/>
    </source>
</evidence>
<evidence type="ECO:0000256" key="1">
    <source>
        <dbReference type="ARBA" id="ARBA00022676"/>
    </source>
</evidence>
<dbReference type="Pfam" id="PF01501">
    <property type="entry name" value="Glyco_transf_8"/>
    <property type="match status" value="1"/>
</dbReference>
<dbReference type="Gene3D" id="3.90.550.10">
    <property type="entry name" value="Spore Coat Polysaccharide Biosynthesis Protein SpsA, Chain A"/>
    <property type="match status" value="1"/>
</dbReference>
<dbReference type="SUPFAM" id="SSF53448">
    <property type="entry name" value="Nucleotide-diphospho-sugar transferases"/>
    <property type="match status" value="1"/>
</dbReference>
<evidence type="ECO:0000313" key="5">
    <source>
        <dbReference type="EMBL" id="KAL1535018.1"/>
    </source>
</evidence>
<dbReference type="InterPro" id="IPR050587">
    <property type="entry name" value="GNT1/Glycosyltrans_8"/>
</dbReference>
<keyword evidence="6" id="KW-1185">Reference proteome</keyword>
<keyword evidence="1 5" id="KW-0328">Glycosyltransferase</keyword>
<comment type="similarity">
    <text evidence="4">Belongs to the glycosyltransferase 8 family.</text>
</comment>
<dbReference type="EC" id="2.4.1.-" evidence="4"/>
<dbReference type="InterPro" id="IPR002495">
    <property type="entry name" value="Glyco_trans_8"/>
</dbReference>
<gene>
    <name evidence="5" type="primary">GOLS2</name>
    <name evidence="5" type="ORF">AAHA92_31122</name>
</gene>
<dbReference type="Proteomes" id="UP001567538">
    <property type="component" value="Unassembled WGS sequence"/>
</dbReference>
<evidence type="ECO:0000256" key="4">
    <source>
        <dbReference type="RuleBase" id="RU362027"/>
    </source>
</evidence>
<comment type="caution">
    <text evidence="5">The sequence shown here is derived from an EMBL/GenBank/DDBJ whole genome shotgun (WGS) entry which is preliminary data.</text>
</comment>
<accession>A0ABD1FT66</accession>
<dbReference type="CDD" id="cd02537">
    <property type="entry name" value="GT8_Glycogenin"/>
    <property type="match status" value="1"/>
</dbReference>
<evidence type="ECO:0000256" key="2">
    <source>
        <dbReference type="ARBA" id="ARBA00022679"/>
    </source>
</evidence>
<name>A0ABD1FT66_SALDI</name>
<evidence type="ECO:0000256" key="3">
    <source>
        <dbReference type="ARBA" id="ARBA00023211"/>
    </source>
</evidence>
<protein>
    <recommendedName>
        <fullName evidence="4">Hexosyltransferase</fullName>
        <ecNumber evidence="4">2.4.1.-</ecNumber>
    </recommendedName>
</protein>
<dbReference type="PANTHER" id="PTHR11183">
    <property type="entry name" value="GLYCOGENIN SUBFAMILY MEMBER"/>
    <property type="match status" value="1"/>
</dbReference>
<dbReference type="GO" id="GO:0016757">
    <property type="term" value="F:glycosyltransferase activity"/>
    <property type="evidence" value="ECO:0007669"/>
    <property type="project" value="UniProtKB-KW"/>
</dbReference>
<dbReference type="AlphaFoldDB" id="A0ABD1FT66"/>
<reference evidence="5 6" key="1">
    <citation type="submission" date="2024-06" db="EMBL/GenBank/DDBJ databases">
        <title>A chromosome level genome sequence of Diviner's sage (Salvia divinorum).</title>
        <authorList>
            <person name="Ford S.A."/>
            <person name="Ro D.-K."/>
            <person name="Ness R.W."/>
            <person name="Phillips M.A."/>
        </authorList>
    </citation>
    <scope>NUCLEOTIDE SEQUENCE [LARGE SCALE GENOMIC DNA]</scope>
    <source>
        <strain evidence="5">SAF-2024a</strain>
        <tissue evidence="5">Leaf</tissue>
    </source>
</reference>